<sequence length="129" mass="15391">MLKIFEKIIKAKKKTEPVITAIDKVFQLKYDRLLIGELSYDNQKWTFTYSEDFKKVQHKYNHIAGFSNVDKLYQSEELWPFFQSRIPGLKQPAVKEILIKEHIDANNKFELLKRFGKESIHNPYELELV</sequence>
<evidence type="ECO:0000313" key="3">
    <source>
        <dbReference type="Proteomes" id="UP000602759"/>
    </source>
</evidence>
<keyword evidence="3" id="KW-1185">Reference proteome</keyword>
<gene>
    <name evidence="2" type="ORF">H8B06_05720</name>
</gene>
<name>A0ABR7YLV2_9SPHI</name>
<reference evidence="2 3" key="1">
    <citation type="submission" date="2020-08" db="EMBL/GenBank/DDBJ databases">
        <title>Sphingobacterium sp. DN00404 isolated from aquaculture water.</title>
        <authorList>
            <person name="Zhang M."/>
        </authorList>
    </citation>
    <scope>NUCLEOTIDE SEQUENCE [LARGE SCALE GENOMIC DNA]</scope>
    <source>
        <strain evidence="2 3">DN00404</strain>
    </source>
</reference>
<accession>A0ABR7YLV2</accession>
<dbReference type="InterPro" id="IPR017508">
    <property type="entry name" value="HipA_N1"/>
</dbReference>
<evidence type="ECO:0000313" key="2">
    <source>
        <dbReference type="EMBL" id="MBD1432315.1"/>
    </source>
</evidence>
<protein>
    <submittedName>
        <fullName evidence="2">HipA N-terminal domain-containing protein</fullName>
    </submittedName>
</protein>
<dbReference type="Pfam" id="PF13657">
    <property type="entry name" value="Couple_hipA"/>
    <property type="match status" value="1"/>
</dbReference>
<evidence type="ECO:0000259" key="1">
    <source>
        <dbReference type="Pfam" id="PF13657"/>
    </source>
</evidence>
<dbReference type="EMBL" id="JACOIK010000003">
    <property type="protein sequence ID" value="MBD1432315.1"/>
    <property type="molecule type" value="Genomic_DNA"/>
</dbReference>
<comment type="caution">
    <text evidence="2">The sequence shown here is derived from an EMBL/GenBank/DDBJ whole genome shotgun (WGS) entry which is preliminary data.</text>
</comment>
<organism evidence="2 3">
    <name type="scientific">Sphingobacterium micropteri</name>
    <dbReference type="NCBI Taxonomy" id="2763501"/>
    <lineage>
        <taxon>Bacteria</taxon>
        <taxon>Pseudomonadati</taxon>
        <taxon>Bacteroidota</taxon>
        <taxon>Sphingobacteriia</taxon>
        <taxon>Sphingobacteriales</taxon>
        <taxon>Sphingobacteriaceae</taxon>
        <taxon>Sphingobacterium</taxon>
    </lineage>
</organism>
<feature type="domain" description="HipA N-terminal subdomain 1" evidence="1">
    <location>
        <begin position="30"/>
        <end position="119"/>
    </location>
</feature>
<proteinExistence type="predicted"/>
<dbReference type="RefSeq" id="WP_190993328.1">
    <property type="nucleotide sequence ID" value="NZ_JACOIK010000003.1"/>
</dbReference>
<dbReference type="Proteomes" id="UP000602759">
    <property type="component" value="Unassembled WGS sequence"/>
</dbReference>